<protein>
    <submittedName>
        <fullName evidence="1">Uncharacterized protein</fullName>
    </submittedName>
</protein>
<evidence type="ECO:0000313" key="2">
    <source>
        <dbReference type="Proteomes" id="UP000245412"/>
    </source>
</evidence>
<name>A0AB73SXM8_9FIRM</name>
<keyword evidence="2" id="KW-1185">Reference proteome</keyword>
<comment type="caution">
    <text evidence="1">The sequence shown here is derived from an EMBL/GenBank/DDBJ whole genome shotgun (WGS) entry which is preliminary data.</text>
</comment>
<dbReference type="AlphaFoldDB" id="A0AB73SXM8"/>
<dbReference type="EMBL" id="QGGY01000022">
    <property type="protein sequence ID" value="PWJ72121.1"/>
    <property type="molecule type" value="Genomic_DNA"/>
</dbReference>
<dbReference type="Proteomes" id="UP000245412">
    <property type="component" value="Unassembled WGS sequence"/>
</dbReference>
<accession>A0AB73SXM8</accession>
<proteinExistence type="predicted"/>
<sequence length="34" mass="4015">MPEMEKQLMFRMAVKLAEYGITEQDKEAENLVQL</sequence>
<reference evidence="1 2" key="1">
    <citation type="submission" date="2018-05" db="EMBL/GenBank/DDBJ databases">
        <authorList>
            <person name="Goeker M."/>
            <person name="Huntemann M."/>
            <person name="Clum A."/>
            <person name="Pillay M."/>
            <person name="Palaniappan K."/>
            <person name="Varghese N."/>
            <person name="Mikhailova N."/>
            <person name="Stamatis D."/>
            <person name="Reddy T."/>
            <person name="Daum C."/>
            <person name="Shapiro N."/>
            <person name="Ivanova N."/>
            <person name="Kyrpides N."/>
            <person name="Woyke T."/>
        </authorList>
    </citation>
    <scope>NUCLEOTIDE SEQUENCE [LARGE SCALE GENOMIC DNA]</scope>
    <source>
        <strain evidence="1 2">DSM 26524</strain>
    </source>
</reference>
<gene>
    <name evidence="1" type="ORF">C7383_12235</name>
</gene>
<organism evidence="1 2">
    <name type="scientific">Murimonas intestini</name>
    <dbReference type="NCBI Taxonomy" id="1337051"/>
    <lineage>
        <taxon>Bacteria</taxon>
        <taxon>Bacillati</taxon>
        <taxon>Bacillota</taxon>
        <taxon>Clostridia</taxon>
        <taxon>Lachnospirales</taxon>
        <taxon>Lachnospiraceae</taxon>
        <taxon>Murimonas</taxon>
    </lineage>
</organism>
<evidence type="ECO:0000313" key="1">
    <source>
        <dbReference type="EMBL" id="PWJ72121.1"/>
    </source>
</evidence>